<feature type="compositionally biased region" description="Basic residues" evidence="1">
    <location>
        <begin position="78"/>
        <end position="87"/>
    </location>
</feature>
<organism evidence="2 3">
    <name type="scientific">Symbiodinium natans</name>
    <dbReference type="NCBI Taxonomy" id="878477"/>
    <lineage>
        <taxon>Eukaryota</taxon>
        <taxon>Sar</taxon>
        <taxon>Alveolata</taxon>
        <taxon>Dinophyceae</taxon>
        <taxon>Suessiales</taxon>
        <taxon>Symbiodiniaceae</taxon>
        <taxon>Symbiodinium</taxon>
    </lineage>
</organism>
<dbReference type="EMBL" id="CAJNDS010002494">
    <property type="protein sequence ID" value="CAE7497598.1"/>
    <property type="molecule type" value="Genomic_DNA"/>
</dbReference>
<name>A0A812SYJ4_9DINO</name>
<accession>A0A812SYJ4</accession>
<sequence length="254" mass="28140">MSDSSSSDSSSSSEEKKKKKKKDKKKEKKKKDKKKDKKKKKDPGSGHAYGNLLSGSQWREKARLEAQQRLMGIDTNKKPKKKKKKPLGRAFSQTVGPARVADEGQNMIARTLLQMLQRTVHLRQAEASGTAYARFHFLNSHLGSVAESTFVKTDRLEDQTLKREVELAEEAEKAAEPVPEKSWEEMTWSERAAAAAQKAEAEAIWKGASKADARRVAARASDEVLLKAADDGFVQTLPQRARFNAATGTVSRGG</sequence>
<proteinExistence type="predicted"/>
<gene>
    <name evidence="2" type="ORF">SNAT2548_LOCUS27871</name>
</gene>
<comment type="caution">
    <text evidence="2">The sequence shown here is derived from an EMBL/GenBank/DDBJ whole genome shotgun (WGS) entry which is preliminary data.</text>
</comment>
<feature type="region of interest" description="Disordered" evidence="1">
    <location>
        <begin position="1"/>
        <end position="91"/>
    </location>
</feature>
<keyword evidence="3" id="KW-1185">Reference proteome</keyword>
<protein>
    <submittedName>
        <fullName evidence="2">Uncharacterized protein</fullName>
    </submittedName>
</protein>
<dbReference type="AlphaFoldDB" id="A0A812SYJ4"/>
<dbReference type="OrthoDB" id="446988at2759"/>
<feature type="compositionally biased region" description="Basic residues" evidence="1">
    <location>
        <begin position="17"/>
        <end position="41"/>
    </location>
</feature>
<dbReference type="Proteomes" id="UP000604046">
    <property type="component" value="Unassembled WGS sequence"/>
</dbReference>
<evidence type="ECO:0000256" key="1">
    <source>
        <dbReference type="SAM" id="MobiDB-lite"/>
    </source>
</evidence>
<evidence type="ECO:0000313" key="3">
    <source>
        <dbReference type="Proteomes" id="UP000604046"/>
    </source>
</evidence>
<evidence type="ECO:0000313" key="2">
    <source>
        <dbReference type="EMBL" id="CAE7497598.1"/>
    </source>
</evidence>
<reference evidence="2" key="1">
    <citation type="submission" date="2021-02" db="EMBL/GenBank/DDBJ databases">
        <authorList>
            <person name="Dougan E. K."/>
            <person name="Rhodes N."/>
            <person name="Thang M."/>
            <person name="Chan C."/>
        </authorList>
    </citation>
    <scope>NUCLEOTIDE SEQUENCE</scope>
</reference>
<feature type="compositionally biased region" description="Low complexity" evidence="1">
    <location>
        <begin position="1"/>
        <end position="12"/>
    </location>
</feature>